<proteinExistence type="predicted"/>
<dbReference type="PANTHER" id="PTHR34826">
    <property type="entry name" value="UPF0590 PROTEIN C409.17C"/>
    <property type="match status" value="1"/>
</dbReference>
<feature type="compositionally biased region" description="Polar residues" evidence="1">
    <location>
        <begin position="1"/>
        <end position="18"/>
    </location>
</feature>
<name>A0A139HX65_9PEZI</name>
<dbReference type="Proteomes" id="UP000070133">
    <property type="component" value="Unassembled WGS sequence"/>
</dbReference>
<evidence type="ECO:0000313" key="3">
    <source>
        <dbReference type="EMBL" id="KXT07027.1"/>
    </source>
</evidence>
<gene>
    <name evidence="3" type="ORF">AC578_7287</name>
</gene>
<feature type="region of interest" description="Disordered" evidence="1">
    <location>
        <begin position="338"/>
        <end position="405"/>
    </location>
</feature>
<evidence type="ECO:0000313" key="4">
    <source>
        <dbReference type="Proteomes" id="UP000070133"/>
    </source>
</evidence>
<organism evidence="3 4">
    <name type="scientific">Pseudocercospora eumusae</name>
    <dbReference type="NCBI Taxonomy" id="321146"/>
    <lineage>
        <taxon>Eukaryota</taxon>
        <taxon>Fungi</taxon>
        <taxon>Dikarya</taxon>
        <taxon>Ascomycota</taxon>
        <taxon>Pezizomycotina</taxon>
        <taxon>Dothideomycetes</taxon>
        <taxon>Dothideomycetidae</taxon>
        <taxon>Mycosphaerellales</taxon>
        <taxon>Mycosphaerellaceae</taxon>
        <taxon>Pseudocercospora</taxon>
    </lineage>
</organism>
<feature type="domain" description="Domain of unknown function at the cortex 1" evidence="2">
    <location>
        <begin position="27"/>
        <end position="285"/>
    </location>
</feature>
<evidence type="ECO:0000256" key="1">
    <source>
        <dbReference type="SAM" id="MobiDB-lite"/>
    </source>
</evidence>
<dbReference type="Pfam" id="PF08588">
    <property type="entry name" value="Duc1"/>
    <property type="match status" value="1"/>
</dbReference>
<comment type="caution">
    <text evidence="3">The sequence shown here is derived from an EMBL/GenBank/DDBJ whole genome shotgun (WGS) entry which is preliminary data.</text>
</comment>
<sequence>MASSIKSKISQATSSSKATTDEQEKYRLLVTAGPSYNLSTHKTVKVNTEEATYIQNKFLRAKIQVRIRGYRGLPSSSPSESSYFNDPIHRNDQYSVGFSFVPKLDIPSKDTVWGNDLDHPIRDRLPPGFNTAFRIVKEFIDPGLACDVYADEPWLYGPSTSCWFALRIGDKIQDDADFPAPGVLVEGADGSGHEIRSALGMPSNNEKRRKYFLNAKNRGAFVFEKGRVYMADFYNPYLDFANYSLKLPGFGLKVIRYIGEKTHCLRYVFKERGAGDVFLNVNITLLWGSKLQEALREDEEQQQASVGVKEELVHVAAGRGEVNMRANEEAVASGEKQVVQENGRANRRGEGKEVYGTTSAPSEMQLHPGDHTATAENTAAKVKEDPIDEIDRLLRETSTKQKREM</sequence>
<dbReference type="OrthoDB" id="2119945at2759"/>
<dbReference type="EMBL" id="LFZN01000004">
    <property type="protein sequence ID" value="KXT07027.1"/>
    <property type="molecule type" value="Genomic_DNA"/>
</dbReference>
<dbReference type="AlphaFoldDB" id="A0A139HX65"/>
<reference evidence="3 4" key="1">
    <citation type="submission" date="2015-07" db="EMBL/GenBank/DDBJ databases">
        <title>Comparative genomics of the Sigatoka disease complex on banana suggests a link between parallel evolutionary changes in Pseudocercospora fijiensis and Pseudocercospora eumusae and increased virulence on the banana host.</title>
        <authorList>
            <person name="Chang T.-C."/>
            <person name="Salvucci A."/>
            <person name="Crous P.W."/>
            <person name="Stergiopoulos I."/>
        </authorList>
    </citation>
    <scope>NUCLEOTIDE SEQUENCE [LARGE SCALE GENOMIC DNA]</scope>
    <source>
        <strain evidence="3 4">CBS 114824</strain>
    </source>
</reference>
<feature type="region of interest" description="Disordered" evidence="1">
    <location>
        <begin position="1"/>
        <end position="23"/>
    </location>
</feature>
<accession>A0A139HX65</accession>
<dbReference type="PANTHER" id="PTHR34826:SF2">
    <property type="entry name" value="UPF0590 PROTEIN C409.17C"/>
    <property type="match status" value="1"/>
</dbReference>
<dbReference type="InterPro" id="IPR013897">
    <property type="entry name" value="Duc1"/>
</dbReference>
<protein>
    <recommendedName>
        <fullName evidence="2">Domain of unknown function at the cortex 1 domain-containing protein</fullName>
    </recommendedName>
</protein>
<keyword evidence="4" id="KW-1185">Reference proteome</keyword>
<evidence type="ECO:0000259" key="2">
    <source>
        <dbReference type="Pfam" id="PF08588"/>
    </source>
</evidence>
<feature type="compositionally biased region" description="Basic and acidic residues" evidence="1">
    <location>
        <begin position="381"/>
        <end position="405"/>
    </location>
</feature>
<dbReference type="STRING" id="321146.A0A139HX65"/>